<organism evidence="1 2">
    <name type="scientific">Pseudomonas japonica</name>
    <dbReference type="NCBI Taxonomy" id="256466"/>
    <lineage>
        <taxon>Bacteria</taxon>
        <taxon>Pseudomonadati</taxon>
        <taxon>Pseudomonadota</taxon>
        <taxon>Gammaproteobacteria</taxon>
        <taxon>Pseudomonadales</taxon>
        <taxon>Pseudomonadaceae</taxon>
        <taxon>Pseudomonas</taxon>
    </lineage>
</organism>
<dbReference type="AlphaFoldDB" id="A0A239BQQ8"/>
<dbReference type="EMBL" id="FZOL01000003">
    <property type="protein sequence ID" value="SNS09721.1"/>
    <property type="molecule type" value="Genomic_DNA"/>
</dbReference>
<evidence type="ECO:0000313" key="1">
    <source>
        <dbReference type="EMBL" id="SNS09721.1"/>
    </source>
</evidence>
<dbReference type="STRING" id="1215104.GCA_000730585_02773"/>
<keyword evidence="2" id="KW-1185">Reference proteome</keyword>
<sequence>MTNRQRARRFATWRGSFIALTFCTGWLLLSALAGNITS</sequence>
<reference evidence="2" key="1">
    <citation type="submission" date="2017-06" db="EMBL/GenBank/DDBJ databases">
        <authorList>
            <person name="Varghese N."/>
            <person name="Submissions S."/>
        </authorList>
    </citation>
    <scope>NUCLEOTIDE SEQUENCE [LARGE SCALE GENOMIC DNA]</scope>
    <source>
        <strain evidence="2">DSM 22348</strain>
    </source>
</reference>
<name>A0A239BQQ8_9PSED</name>
<protein>
    <submittedName>
        <fullName evidence="1">Uncharacterized protein</fullName>
    </submittedName>
</protein>
<accession>A0A239BQQ8</accession>
<proteinExistence type="predicted"/>
<dbReference type="Proteomes" id="UP000198407">
    <property type="component" value="Unassembled WGS sequence"/>
</dbReference>
<evidence type="ECO:0000313" key="2">
    <source>
        <dbReference type="Proteomes" id="UP000198407"/>
    </source>
</evidence>
<gene>
    <name evidence="1" type="ORF">SAMN05444352_103112</name>
</gene>